<gene>
    <name evidence="1" type="ORF">L288_18565</name>
</gene>
<accession>T0GHS0</accession>
<comment type="caution">
    <text evidence="1">The sequence shown here is derived from an EMBL/GenBank/DDBJ whole genome shotgun (WGS) entry which is preliminary data.</text>
</comment>
<dbReference type="PANTHER" id="PTHR30348">
    <property type="entry name" value="UNCHARACTERIZED PROTEIN YECE"/>
    <property type="match status" value="1"/>
</dbReference>
<dbReference type="RefSeq" id="WP_021239725.1">
    <property type="nucleotide sequence ID" value="NZ_ATHO01000159.1"/>
</dbReference>
<keyword evidence="2" id="KW-1185">Reference proteome</keyword>
<dbReference type="PANTHER" id="PTHR30348:SF14">
    <property type="entry name" value="BLR8050 PROTEIN"/>
    <property type="match status" value="1"/>
</dbReference>
<dbReference type="Pfam" id="PF01904">
    <property type="entry name" value="DUF72"/>
    <property type="match status" value="1"/>
</dbReference>
<dbReference type="Proteomes" id="UP000015525">
    <property type="component" value="Unassembled WGS sequence"/>
</dbReference>
<proteinExistence type="predicted"/>
<dbReference type="PATRIC" id="fig|1329909.3.peg.3568"/>
<protein>
    <recommendedName>
        <fullName evidence="3">DUF72 domain-containing protein</fullName>
    </recommendedName>
</protein>
<name>T0GHS0_9SPHN</name>
<reference evidence="1 2" key="1">
    <citation type="journal article" date="2013" name="Genome Announc.">
        <title>Draft Genome Sequence of Sphingobium quisquiliarum Strain P25T, a Novel Hexachlorocyclohexane (HCH)-Degrading Bacterium Isolated from an HCH Dumpsite.</title>
        <authorList>
            <person name="Kumar Singh A."/>
            <person name="Sangwan N."/>
            <person name="Sharma A."/>
            <person name="Gupta V."/>
            <person name="Khurana J.P."/>
            <person name="Lal R."/>
        </authorList>
    </citation>
    <scope>NUCLEOTIDE SEQUENCE [LARGE SCALE GENOMIC DNA]</scope>
    <source>
        <strain evidence="1 2">P25</strain>
    </source>
</reference>
<dbReference type="InterPro" id="IPR036520">
    <property type="entry name" value="UPF0759_sf"/>
</dbReference>
<evidence type="ECO:0000313" key="1">
    <source>
        <dbReference type="EMBL" id="EQB00242.1"/>
    </source>
</evidence>
<dbReference type="EMBL" id="ATHO01000159">
    <property type="protein sequence ID" value="EQB00242.1"/>
    <property type="molecule type" value="Genomic_DNA"/>
</dbReference>
<sequence>MTIGMSRVGTAGWAIASRYNAQFPGEDTHLERYARHFNAVEINSSFHRPHRRSTYQRWAASVPPDFRFSVKAPKAITHELRLVDCDDVVSRFMDEVQGLGGKLGVVLVQLPPSLTFADELLSVMERLRDQLGASVQCEPRHASWFAPHVGKAFAETGIGRAAADPSLLSDAARPGGGGELAYFRLHGAPRIYWSRYEQADLKAWSAAALNEMSDGRETWIILDNTAAGFALENALEMQALLAPALIP</sequence>
<evidence type="ECO:0008006" key="3">
    <source>
        <dbReference type="Google" id="ProtNLM"/>
    </source>
</evidence>
<dbReference type="Gene3D" id="3.20.20.410">
    <property type="entry name" value="Protein of unknown function UPF0759"/>
    <property type="match status" value="1"/>
</dbReference>
<evidence type="ECO:0000313" key="2">
    <source>
        <dbReference type="Proteomes" id="UP000015525"/>
    </source>
</evidence>
<organism evidence="1 2">
    <name type="scientific">Sphingobium quisquiliarum P25</name>
    <dbReference type="NCBI Taxonomy" id="1329909"/>
    <lineage>
        <taxon>Bacteria</taxon>
        <taxon>Pseudomonadati</taxon>
        <taxon>Pseudomonadota</taxon>
        <taxon>Alphaproteobacteria</taxon>
        <taxon>Sphingomonadales</taxon>
        <taxon>Sphingomonadaceae</taxon>
        <taxon>Sphingobium</taxon>
    </lineage>
</organism>
<dbReference type="AlphaFoldDB" id="T0GHS0"/>
<dbReference type="SUPFAM" id="SSF117396">
    <property type="entry name" value="TM1631-like"/>
    <property type="match status" value="1"/>
</dbReference>
<dbReference type="InterPro" id="IPR002763">
    <property type="entry name" value="DUF72"/>
</dbReference>